<dbReference type="InterPro" id="IPR040240">
    <property type="entry name" value="TAF1"/>
</dbReference>
<dbReference type="Proteomes" id="UP001064489">
    <property type="component" value="Chromosome 11"/>
</dbReference>
<evidence type="ECO:0000256" key="1">
    <source>
        <dbReference type="ARBA" id="ARBA00004123"/>
    </source>
</evidence>
<reference evidence="5" key="2">
    <citation type="submission" date="2023-02" db="EMBL/GenBank/DDBJ databases">
        <authorList>
            <person name="Swenson N.G."/>
            <person name="Wegrzyn J.L."/>
            <person name="Mcevoy S.L."/>
        </authorList>
    </citation>
    <scope>NUCLEOTIDE SEQUENCE</scope>
    <source>
        <strain evidence="5">91603</strain>
        <tissue evidence="5">Leaf</tissue>
    </source>
</reference>
<comment type="caution">
    <text evidence="5">The sequence shown here is derived from an EMBL/GenBank/DDBJ whole genome shotgun (WGS) entry which is preliminary data.</text>
</comment>
<name>A0AAD5I4X9_ACENE</name>
<dbReference type="Pfam" id="PF12157">
    <property type="entry name" value="DUF3591"/>
    <property type="match status" value="1"/>
</dbReference>
<dbReference type="AlphaFoldDB" id="A0AAD5I4X9"/>
<evidence type="ECO:0000256" key="3">
    <source>
        <dbReference type="SAM" id="MobiDB-lite"/>
    </source>
</evidence>
<feature type="region of interest" description="Disordered" evidence="3">
    <location>
        <begin position="523"/>
        <end position="605"/>
    </location>
</feature>
<dbReference type="GO" id="GO:0005669">
    <property type="term" value="C:transcription factor TFIID complex"/>
    <property type="evidence" value="ECO:0007669"/>
    <property type="project" value="InterPro"/>
</dbReference>
<proteinExistence type="predicted"/>
<feature type="compositionally biased region" description="Basic and acidic residues" evidence="3">
    <location>
        <begin position="523"/>
        <end position="532"/>
    </location>
</feature>
<dbReference type="InterPro" id="IPR022591">
    <property type="entry name" value="TAF1_HAT_dom"/>
</dbReference>
<protein>
    <recommendedName>
        <fullName evidence="4">Transcription initiation factor TFIID subunit 1 histone acetyltransferase domain-containing protein</fullName>
    </recommendedName>
</protein>
<feature type="compositionally biased region" description="Basic and acidic residues" evidence="3">
    <location>
        <begin position="543"/>
        <end position="568"/>
    </location>
</feature>
<dbReference type="GO" id="GO:0051123">
    <property type="term" value="P:RNA polymerase II preinitiation complex assembly"/>
    <property type="evidence" value="ECO:0007669"/>
    <property type="project" value="TreeGrafter"/>
</dbReference>
<sequence length="605" mass="69367">MAVVGQQEPLVEVMSHGSKNLQTYSINRLLVYVYSEFSAAGKRGLPPCIGVDELAARFLNLSEAIIRKKIKECAFLRRDSKGKQVWYMKHTFNIPSEGDLRRLVSPEHVCAYESMLAVLYRFKHLGITQLTLPASISSAMNQLPDKAIALAAASHIERELLITPWNLSSNFVACTNQIFKEKKSSRERFVCGACGQFGHMRTNKNCLKYGADPETQLEIADSEKASGTSNSLDPSSQSQLKRLKKKLIYKSATKIAVVEAPQDETPCTKAKVLPVKYKCGSTNNPSDKLALAPTQSSDQLVTADVQIVNKSTSKANRILVSNKLKPGETQFESHKLSIVVQPPADVDRGQVESHKPSIVLRPPINRDREQVESQKPYIVLRPQTNADREQVKFHKPSIVICPPTNKDREQQQKKMVFKQPKEVVDLDRVSQDGTTHLEYRKTKKIVELSSFEKLGKQENLQLTNQSAKRKAREGRRLWEEEEKRRNVERLREERERRLYEEEMRVMEQQERFAEIRRYEESIRREREEEERQKAKKKKKKKPEIRDEYLEDYSARRNDRRMPERDQSAKRRPVVELGRYGTEHAPPTKRRRGGGGGGGGEERYLA</sequence>
<evidence type="ECO:0000256" key="2">
    <source>
        <dbReference type="ARBA" id="ARBA00023242"/>
    </source>
</evidence>
<feature type="compositionally biased region" description="Basic residues" evidence="3">
    <location>
        <begin position="533"/>
        <end position="542"/>
    </location>
</feature>
<evidence type="ECO:0000313" key="6">
    <source>
        <dbReference type="Proteomes" id="UP001064489"/>
    </source>
</evidence>
<reference evidence="5" key="1">
    <citation type="journal article" date="2022" name="Plant J.">
        <title>Strategies of tolerance reflected in two North American maple genomes.</title>
        <authorList>
            <person name="McEvoy S.L."/>
            <person name="Sezen U.U."/>
            <person name="Trouern-Trend A."/>
            <person name="McMahon S.M."/>
            <person name="Schaberg P.G."/>
            <person name="Yang J."/>
            <person name="Wegrzyn J.L."/>
            <person name="Swenson N.G."/>
        </authorList>
    </citation>
    <scope>NUCLEOTIDE SEQUENCE</scope>
    <source>
        <strain evidence="5">91603</strain>
    </source>
</reference>
<dbReference type="EMBL" id="JAJSOW010000108">
    <property type="protein sequence ID" value="KAI9152985.1"/>
    <property type="molecule type" value="Genomic_DNA"/>
</dbReference>
<dbReference type="PANTHER" id="PTHR13900:SF0">
    <property type="entry name" value="TRANSCRIPTION INITIATION FACTOR TFIID SUBUNIT 1"/>
    <property type="match status" value="1"/>
</dbReference>
<organism evidence="5 6">
    <name type="scientific">Acer negundo</name>
    <name type="common">Box elder</name>
    <dbReference type="NCBI Taxonomy" id="4023"/>
    <lineage>
        <taxon>Eukaryota</taxon>
        <taxon>Viridiplantae</taxon>
        <taxon>Streptophyta</taxon>
        <taxon>Embryophyta</taxon>
        <taxon>Tracheophyta</taxon>
        <taxon>Spermatophyta</taxon>
        <taxon>Magnoliopsida</taxon>
        <taxon>eudicotyledons</taxon>
        <taxon>Gunneridae</taxon>
        <taxon>Pentapetalae</taxon>
        <taxon>rosids</taxon>
        <taxon>malvids</taxon>
        <taxon>Sapindales</taxon>
        <taxon>Sapindaceae</taxon>
        <taxon>Hippocastanoideae</taxon>
        <taxon>Acereae</taxon>
        <taxon>Acer</taxon>
    </lineage>
</organism>
<keyword evidence="6" id="KW-1185">Reference proteome</keyword>
<feature type="domain" description="Transcription initiation factor TFIID subunit 1 histone acetyltransferase" evidence="4">
    <location>
        <begin position="3"/>
        <end position="177"/>
    </location>
</feature>
<evidence type="ECO:0000313" key="5">
    <source>
        <dbReference type="EMBL" id="KAI9152985.1"/>
    </source>
</evidence>
<comment type="subcellular location">
    <subcellularLocation>
        <location evidence="1">Nucleus</location>
    </subcellularLocation>
</comment>
<dbReference type="GO" id="GO:0004402">
    <property type="term" value="F:histone acetyltransferase activity"/>
    <property type="evidence" value="ECO:0007669"/>
    <property type="project" value="InterPro"/>
</dbReference>
<evidence type="ECO:0000259" key="4">
    <source>
        <dbReference type="Pfam" id="PF12157"/>
    </source>
</evidence>
<gene>
    <name evidence="5" type="ORF">LWI28_004079</name>
</gene>
<dbReference type="PANTHER" id="PTHR13900">
    <property type="entry name" value="TRANSCRIPTION INITIATION FACTOR TFIID"/>
    <property type="match status" value="1"/>
</dbReference>
<dbReference type="GO" id="GO:0016251">
    <property type="term" value="F:RNA polymerase II general transcription initiation factor activity"/>
    <property type="evidence" value="ECO:0007669"/>
    <property type="project" value="InterPro"/>
</dbReference>
<keyword evidence="2" id="KW-0539">Nucleus</keyword>
<dbReference type="GO" id="GO:0017025">
    <property type="term" value="F:TBP-class protein binding"/>
    <property type="evidence" value="ECO:0007669"/>
    <property type="project" value="InterPro"/>
</dbReference>
<accession>A0AAD5I4X9</accession>